<proteinExistence type="predicted"/>
<gene>
    <name evidence="2" type="ORF">EBAPG3_002210</name>
</gene>
<dbReference type="AlphaFoldDB" id="A0A1W6SLM8"/>
<name>A0A1W6SLM8_9PROT</name>
<dbReference type="RefSeq" id="WP_040851513.1">
    <property type="nucleotide sequence ID" value="NZ_CP021106.3"/>
</dbReference>
<dbReference type="PROSITE" id="PS51257">
    <property type="entry name" value="PROKAR_LIPOPROTEIN"/>
    <property type="match status" value="1"/>
</dbReference>
<dbReference type="eggNOG" id="ENOG50300Z0">
    <property type="taxonomic scope" value="Bacteria"/>
</dbReference>
<dbReference type="EMBL" id="CP021106">
    <property type="protein sequence ID" value="ARO86682.1"/>
    <property type="molecule type" value="Genomic_DNA"/>
</dbReference>
<keyword evidence="1" id="KW-0732">Signal</keyword>
<protein>
    <submittedName>
        <fullName evidence="2">Uncharacterized protein</fullName>
    </submittedName>
</protein>
<keyword evidence="3" id="KW-1185">Reference proteome</keyword>
<evidence type="ECO:0000256" key="1">
    <source>
        <dbReference type="SAM" id="SignalP"/>
    </source>
</evidence>
<feature type="chain" id="PRO_5010863635" evidence="1">
    <location>
        <begin position="22"/>
        <end position="231"/>
    </location>
</feature>
<dbReference type="Proteomes" id="UP000012179">
    <property type="component" value="Chromosome"/>
</dbReference>
<accession>A0A1W6SLM8</accession>
<feature type="signal peptide" evidence="1">
    <location>
        <begin position="1"/>
        <end position="21"/>
    </location>
</feature>
<sequence>MKRILGLVMALFFVAAVTGCAKPKYNYTALETSSSQPPIGSANTSYVGDVMLSQGKYKEHDSIYVTKKIDVIWAYSLMPGYYLKQGEDDVGEYYYPGGDEPGHVDKAMLADPWKSVMARKDPPSICVITMFNIATCNLEHQNYFEKRKRPLASNDSFQQTLIYSGKVGDKINIGYREFSGNLARPAFNNNVEYDLSDSMLIAYKGARIEVLEANNQFIKYRVIENFNKAIP</sequence>
<evidence type="ECO:0000313" key="2">
    <source>
        <dbReference type="EMBL" id="ARO86682.1"/>
    </source>
</evidence>
<organism evidence="2 3">
    <name type="scientific">Nitrosospira lacus</name>
    <dbReference type="NCBI Taxonomy" id="1288494"/>
    <lineage>
        <taxon>Bacteria</taxon>
        <taxon>Pseudomonadati</taxon>
        <taxon>Pseudomonadota</taxon>
        <taxon>Betaproteobacteria</taxon>
        <taxon>Nitrosomonadales</taxon>
        <taxon>Nitrosomonadaceae</taxon>
        <taxon>Nitrosospira</taxon>
    </lineage>
</organism>
<dbReference type="KEGG" id="nlc:EBAPG3_002210"/>
<evidence type="ECO:0000313" key="3">
    <source>
        <dbReference type="Proteomes" id="UP000012179"/>
    </source>
</evidence>
<reference evidence="2 3" key="1">
    <citation type="journal article" date="2015" name="Int. J. Syst. Evol. Microbiol.">
        <title>Nitrosospira lacus sp. nov., a psychrotolerant, ammonia-oxidizing bacterium from sandy lake sediment.</title>
        <authorList>
            <person name="Urakawa H."/>
            <person name="Garcia J.C."/>
            <person name="Nielsen J.L."/>
            <person name="Le V.Q."/>
            <person name="Kozlowski J.A."/>
            <person name="Stein L.Y."/>
            <person name="Lim C.K."/>
            <person name="Pommerening-Roser A."/>
            <person name="Martens-Habbena W."/>
            <person name="Stahl D.A."/>
            <person name="Klotz M.G."/>
        </authorList>
    </citation>
    <scope>NUCLEOTIDE SEQUENCE [LARGE SCALE GENOMIC DNA]</scope>
    <source>
        <strain evidence="2 3">APG3</strain>
    </source>
</reference>